<accession>A0A7J2TBA4</accession>
<dbReference type="EMBL" id="DSLL01000032">
    <property type="protein sequence ID" value="HEH31167.1"/>
    <property type="molecule type" value="Genomic_DNA"/>
</dbReference>
<protein>
    <submittedName>
        <fullName evidence="1">Uncharacterized protein</fullName>
    </submittedName>
</protein>
<name>A0A7J2TBA4_9CREN</name>
<sequence length="81" mass="8922">MKICRKSFHFLTKQALKGDEEAAKLITSILSSLGLLQIKVVANMLVYQIVMNMYASLSEECKKCGGFAVGLESLRVPQSLV</sequence>
<reference evidence="1" key="1">
    <citation type="journal article" date="2020" name="mSystems">
        <title>Genome- and Community-Level Interaction Insights into Carbon Utilization and Element Cycling Functions of Hydrothermarchaeota in Hydrothermal Sediment.</title>
        <authorList>
            <person name="Zhou Z."/>
            <person name="Liu Y."/>
            <person name="Xu W."/>
            <person name="Pan J."/>
            <person name="Luo Z.H."/>
            <person name="Li M."/>
        </authorList>
    </citation>
    <scope>NUCLEOTIDE SEQUENCE [LARGE SCALE GENOMIC DNA]</scope>
    <source>
        <strain evidence="1">SpSt-27</strain>
    </source>
</reference>
<comment type="caution">
    <text evidence="1">The sequence shown here is derived from an EMBL/GenBank/DDBJ whole genome shotgun (WGS) entry which is preliminary data.</text>
</comment>
<proteinExistence type="predicted"/>
<dbReference type="AlphaFoldDB" id="A0A7J2TBA4"/>
<evidence type="ECO:0000313" key="1">
    <source>
        <dbReference type="EMBL" id="HEH31167.1"/>
    </source>
</evidence>
<gene>
    <name evidence="1" type="ORF">ENP99_03525</name>
</gene>
<organism evidence="1">
    <name type="scientific">Ignisphaera aggregans</name>
    <dbReference type="NCBI Taxonomy" id="334771"/>
    <lineage>
        <taxon>Archaea</taxon>
        <taxon>Thermoproteota</taxon>
        <taxon>Thermoprotei</taxon>
        <taxon>Desulfurococcales</taxon>
        <taxon>Desulfurococcaceae</taxon>
        <taxon>Ignisphaera</taxon>
    </lineage>
</organism>